<evidence type="ECO:0000313" key="4">
    <source>
        <dbReference type="Proteomes" id="UP001212152"/>
    </source>
</evidence>
<dbReference type="Gene3D" id="3.40.390.10">
    <property type="entry name" value="Collagenase (Catalytic Domain)"/>
    <property type="match status" value="1"/>
</dbReference>
<dbReference type="InterPro" id="IPR019026">
    <property type="entry name" value="Peptidase_M64_IgA"/>
</dbReference>
<dbReference type="Pfam" id="PF09471">
    <property type="entry name" value="Peptidase_M64"/>
    <property type="match status" value="1"/>
</dbReference>
<dbReference type="AlphaFoldDB" id="A0AAD5XNR2"/>
<dbReference type="InterPro" id="IPR024079">
    <property type="entry name" value="MetalloPept_cat_dom_sf"/>
</dbReference>
<evidence type="ECO:0000256" key="1">
    <source>
        <dbReference type="SAM" id="MobiDB-lite"/>
    </source>
</evidence>
<gene>
    <name evidence="3" type="ORF">HDU87_005807</name>
</gene>
<sequence length="635" mass="70621">MRAVISGAILAVLFGGAACSQSGFKTLYEPELQHGVSLLQDVTTGRCEIVNAGPAQPFRSGPVRKRAARREETRSSHSPKADGEDHSALEYVEIVAETEELAVQHAKQLCFGGLEDLTASEEEDLATGTAEMDVINFIYNGAPANRIDIVLMGDGYTADDRMDFEADMNRLVADMWAGDTFKHILPLMNVWGIFAPGVDRGIGVGGKPKDTPFGLYRDGTELRGIYCSKPYAARKACKLTGPAACDYPSLIGNDDFYGGLGGEFVISTRSNASGTVVLRHEMGHNLVHVGEEYDGGQVYSGCNAERSLKNMKWEKWFTDSPVKEQRSVVRVQDYSWYDLSKGAYSIHFRSDGAYERWLLKISASGVEIDSAMEVFLDGKALEWKSSGILDRGFYEWADDDAGLSDGDHTLVFKLGTPPEKNAPIRQLCSVSLVELGEEAEYNTDLSFISAYPTISQSGKKTYRPTHEACLMRNMARPTFCPVCQEGLWINLMSQLSVIERVETSCRDGRTTLNVVPLPLAQFRESGDLGRDVEWYTVRWYTRASRDEHQADEVNDYREGAVDGGLKIQAAFSDGPFYTKRKDGWLHKKKLDDMFTAEVKPGLWKMEVRFHTIDVRLDLDDVLLSTWHGRVDDACT</sequence>
<feature type="signal peptide" evidence="2">
    <location>
        <begin position="1"/>
        <end position="19"/>
    </location>
</feature>
<comment type="caution">
    <text evidence="3">The sequence shown here is derived from an EMBL/GenBank/DDBJ whole genome shotgun (WGS) entry which is preliminary data.</text>
</comment>
<dbReference type="Proteomes" id="UP001212152">
    <property type="component" value="Unassembled WGS sequence"/>
</dbReference>
<proteinExistence type="predicted"/>
<feature type="chain" id="PRO_5041959238" evidence="2">
    <location>
        <begin position="20"/>
        <end position="635"/>
    </location>
</feature>
<feature type="compositionally biased region" description="Basic and acidic residues" evidence="1">
    <location>
        <begin position="69"/>
        <end position="84"/>
    </location>
</feature>
<accession>A0AAD5XNR2</accession>
<keyword evidence="4" id="KW-1185">Reference proteome</keyword>
<name>A0AAD5XNR2_9FUNG</name>
<organism evidence="3 4">
    <name type="scientific">Geranomyces variabilis</name>
    <dbReference type="NCBI Taxonomy" id="109894"/>
    <lineage>
        <taxon>Eukaryota</taxon>
        <taxon>Fungi</taxon>
        <taxon>Fungi incertae sedis</taxon>
        <taxon>Chytridiomycota</taxon>
        <taxon>Chytridiomycota incertae sedis</taxon>
        <taxon>Chytridiomycetes</taxon>
        <taxon>Spizellomycetales</taxon>
        <taxon>Powellomycetaceae</taxon>
        <taxon>Geranomyces</taxon>
    </lineage>
</organism>
<keyword evidence="2" id="KW-0732">Signal</keyword>
<protein>
    <submittedName>
        <fullName evidence="3">Uncharacterized protein</fullName>
    </submittedName>
</protein>
<evidence type="ECO:0000313" key="3">
    <source>
        <dbReference type="EMBL" id="KAJ3175666.1"/>
    </source>
</evidence>
<dbReference type="EMBL" id="JADGJQ010000049">
    <property type="protein sequence ID" value="KAJ3175666.1"/>
    <property type="molecule type" value="Genomic_DNA"/>
</dbReference>
<reference evidence="3" key="1">
    <citation type="submission" date="2020-05" db="EMBL/GenBank/DDBJ databases">
        <title>Phylogenomic resolution of chytrid fungi.</title>
        <authorList>
            <person name="Stajich J.E."/>
            <person name="Amses K."/>
            <person name="Simmons R."/>
            <person name="Seto K."/>
            <person name="Myers J."/>
            <person name="Bonds A."/>
            <person name="Quandt C.A."/>
            <person name="Barry K."/>
            <person name="Liu P."/>
            <person name="Grigoriev I."/>
            <person name="Longcore J.E."/>
            <person name="James T.Y."/>
        </authorList>
    </citation>
    <scope>NUCLEOTIDE SEQUENCE</scope>
    <source>
        <strain evidence="3">JEL0379</strain>
    </source>
</reference>
<feature type="region of interest" description="Disordered" evidence="1">
    <location>
        <begin position="53"/>
        <end position="84"/>
    </location>
</feature>
<dbReference type="GO" id="GO:0008237">
    <property type="term" value="F:metallopeptidase activity"/>
    <property type="evidence" value="ECO:0007669"/>
    <property type="project" value="InterPro"/>
</dbReference>
<dbReference type="PROSITE" id="PS51257">
    <property type="entry name" value="PROKAR_LIPOPROTEIN"/>
    <property type="match status" value="1"/>
</dbReference>
<evidence type="ECO:0000256" key="2">
    <source>
        <dbReference type="SAM" id="SignalP"/>
    </source>
</evidence>